<dbReference type="EMBL" id="JBHMBC010000040">
    <property type="protein sequence ID" value="MFB9822410.1"/>
    <property type="molecule type" value="Genomic_DNA"/>
</dbReference>
<keyword evidence="1" id="KW-0472">Membrane</keyword>
<gene>
    <name evidence="2" type="ORF">ACFFP1_23325</name>
</gene>
<evidence type="ECO:0000313" key="2">
    <source>
        <dbReference type="EMBL" id="MFB9822410.1"/>
    </source>
</evidence>
<reference evidence="2 3" key="1">
    <citation type="submission" date="2024-09" db="EMBL/GenBank/DDBJ databases">
        <authorList>
            <person name="Sun Q."/>
            <person name="Mori K."/>
        </authorList>
    </citation>
    <scope>NUCLEOTIDE SEQUENCE [LARGE SCALE GENOMIC DNA]</scope>
    <source>
        <strain evidence="2 3">JCM 1334</strain>
    </source>
</reference>
<evidence type="ECO:0000313" key="3">
    <source>
        <dbReference type="Proteomes" id="UP001589702"/>
    </source>
</evidence>
<name>A0ABV5Y8K2_ARTRM</name>
<keyword evidence="1" id="KW-0812">Transmembrane</keyword>
<proteinExistence type="predicted"/>
<sequence>MTTPVESRSRSNGSFPGKMAQLGGVSFALFVTVSVAFQATATLGISSALATNIYFALNALSWAAAAAAVMASFGIGAAVAGLVFGLAKKWALKQFVAW</sequence>
<keyword evidence="3" id="KW-1185">Reference proteome</keyword>
<dbReference type="Proteomes" id="UP001589702">
    <property type="component" value="Unassembled WGS sequence"/>
</dbReference>
<comment type="caution">
    <text evidence="2">The sequence shown here is derived from an EMBL/GenBank/DDBJ whole genome shotgun (WGS) entry which is preliminary data.</text>
</comment>
<protein>
    <submittedName>
        <fullName evidence="2">Uncharacterized protein</fullName>
    </submittedName>
</protein>
<organism evidence="2 3">
    <name type="scientific">Arthrobacter ramosus</name>
    <dbReference type="NCBI Taxonomy" id="1672"/>
    <lineage>
        <taxon>Bacteria</taxon>
        <taxon>Bacillati</taxon>
        <taxon>Actinomycetota</taxon>
        <taxon>Actinomycetes</taxon>
        <taxon>Micrococcales</taxon>
        <taxon>Micrococcaceae</taxon>
        <taxon>Arthrobacter</taxon>
    </lineage>
</organism>
<dbReference type="RefSeq" id="WP_234749217.1">
    <property type="nucleotide sequence ID" value="NZ_BAAAWN010000001.1"/>
</dbReference>
<feature type="transmembrane region" description="Helical" evidence="1">
    <location>
        <begin position="60"/>
        <end position="87"/>
    </location>
</feature>
<evidence type="ECO:0000256" key="1">
    <source>
        <dbReference type="SAM" id="Phobius"/>
    </source>
</evidence>
<accession>A0ABV5Y8K2</accession>
<keyword evidence="1" id="KW-1133">Transmembrane helix</keyword>